<keyword evidence="9" id="KW-0413">Isomerase</keyword>
<dbReference type="InterPro" id="IPR023058">
    <property type="entry name" value="PPIase_PpiC_CS"/>
</dbReference>
<gene>
    <name evidence="9" type="primary">ppiC_3</name>
    <name evidence="9" type="ORF">SDC9_208240</name>
</gene>
<reference evidence="9" key="1">
    <citation type="submission" date="2019-08" db="EMBL/GenBank/DDBJ databases">
        <authorList>
            <person name="Kucharzyk K."/>
            <person name="Murdoch R.W."/>
            <person name="Higgins S."/>
            <person name="Loffler F."/>
        </authorList>
    </citation>
    <scope>NUCLEOTIDE SEQUENCE</scope>
</reference>
<comment type="subcellular location">
    <subcellularLocation>
        <location evidence="1">Cytoplasm</location>
    </subcellularLocation>
</comment>
<evidence type="ECO:0000259" key="8">
    <source>
        <dbReference type="PROSITE" id="PS50198"/>
    </source>
</evidence>
<proteinExistence type="inferred from homology"/>
<name>A0A645JBI5_9ZZZZ</name>
<comment type="function">
    <text evidence="7">PPIases accelerate the folding of proteins. It prefers amino acid residues with hydrophobic side chains like leucine and phenylalanine in the P1 position of the peptides substrates.</text>
</comment>
<dbReference type="PANTHER" id="PTHR43629:SF2">
    <property type="entry name" value="RHODANESE-LIKE_PPIC DOMAIN-CONTAINING PROTEIN 12, CHLOROPLASTIC"/>
    <property type="match status" value="1"/>
</dbReference>
<evidence type="ECO:0000256" key="6">
    <source>
        <dbReference type="ARBA" id="ARBA00043072"/>
    </source>
</evidence>
<dbReference type="GO" id="GO:0003755">
    <property type="term" value="F:peptidyl-prolyl cis-trans isomerase activity"/>
    <property type="evidence" value="ECO:0007669"/>
    <property type="project" value="InterPro"/>
</dbReference>
<sequence>MATKANAAHILVGSEKDAQKIMERIRKGEDFAELAKRFSKCPSKNKGGDLGWFSKGQMVKEFEDAAFAAKKGDVVGPVRTEFGWHIISVKDLK</sequence>
<organism evidence="9">
    <name type="scientific">bioreactor metagenome</name>
    <dbReference type="NCBI Taxonomy" id="1076179"/>
    <lineage>
        <taxon>unclassified sequences</taxon>
        <taxon>metagenomes</taxon>
        <taxon>ecological metagenomes</taxon>
    </lineage>
</organism>
<keyword evidence="3" id="KW-0963">Cytoplasm</keyword>
<dbReference type="Pfam" id="PF00639">
    <property type="entry name" value="Rotamase"/>
    <property type="match status" value="1"/>
</dbReference>
<dbReference type="InterPro" id="IPR046357">
    <property type="entry name" value="PPIase_dom_sf"/>
</dbReference>
<dbReference type="PROSITE" id="PS50198">
    <property type="entry name" value="PPIC_PPIASE_2"/>
    <property type="match status" value="1"/>
</dbReference>
<evidence type="ECO:0000256" key="4">
    <source>
        <dbReference type="ARBA" id="ARBA00040926"/>
    </source>
</evidence>
<dbReference type="EMBL" id="VSSQ01135870">
    <property type="protein sequence ID" value="MPN60512.1"/>
    <property type="molecule type" value="Genomic_DNA"/>
</dbReference>
<feature type="domain" description="PpiC" evidence="8">
    <location>
        <begin position="2"/>
        <end position="91"/>
    </location>
</feature>
<evidence type="ECO:0000256" key="7">
    <source>
        <dbReference type="ARBA" id="ARBA00046231"/>
    </source>
</evidence>
<dbReference type="AlphaFoldDB" id="A0A645JBI5"/>
<dbReference type="PANTHER" id="PTHR43629">
    <property type="entry name" value="PEPTIDYL-PROLYL CIS-TRANS ISOMERASE"/>
    <property type="match status" value="1"/>
</dbReference>
<evidence type="ECO:0000256" key="2">
    <source>
        <dbReference type="ARBA" id="ARBA00007656"/>
    </source>
</evidence>
<dbReference type="PROSITE" id="PS01096">
    <property type="entry name" value="PPIC_PPIASE_1"/>
    <property type="match status" value="1"/>
</dbReference>
<evidence type="ECO:0000256" key="5">
    <source>
        <dbReference type="ARBA" id="ARBA00041926"/>
    </source>
</evidence>
<dbReference type="InterPro" id="IPR000297">
    <property type="entry name" value="PPIase_PpiC"/>
</dbReference>
<dbReference type="SUPFAM" id="SSF54534">
    <property type="entry name" value="FKBP-like"/>
    <property type="match status" value="1"/>
</dbReference>
<dbReference type="Gene3D" id="3.10.50.40">
    <property type="match status" value="1"/>
</dbReference>
<comment type="similarity">
    <text evidence="2">Belongs to the PpiC/parvulin rotamase family.</text>
</comment>
<protein>
    <recommendedName>
        <fullName evidence="4">Peptidyl-prolyl cis-trans isomerase C</fullName>
    </recommendedName>
    <alternativeName>
        <fullName evidence="6">Parvulin</fullName>
    </alternativeName>
    <alternativeName>
        <fullName evidence="5">Rotamase C</fullName>
    </alternativeName>
</protein>
<evidence type="ECO:0000256" key="1">
    <source>
        <dbReference type="ARBA" id="ARBA00004496"/>
    </source>
</evidence>
<evidence type="ECO:0000313" key="9">
    <source>
        <dbReference type="EMBL" id="MPN60512.1"/>
    </source>
</evidence>
<dbReference type="InterPro" id="IPR052204">
    <property type="entry name" value="PpiC/parvulin_rotamase"/>
</dbReference>
<dbReference type="GO" id="GO:0005737">
    <property type="term" value="C:cytoplasm"/>
    <property type="evidence" value="ECO:0007669"/>
    <property type="project" value="UniProtKB-SubCell"/>
</dbReference>
<evidence type="ECO:0000256" key="3">
    <source>
        <dbReference type="ARBA" id="ARBA00022490"/>
    </source>
</evidence>
<accession>A0A645JBI5</accession>
<comment type="caution">
    <text evidence="9">The sequence shown here is derived from an EMBL/GenBank/DDBJ whole genome shotgun (WGS) entry which is preliminary data.</text>
</comment>